<gene>
    <name evidence="1" type="ORF">TRP8649_03786</name>
</gene>
<dbReference type="EMBL" id="FXXP01000003">
    <property type="protein sequence ID" value="SMX29648.1"/>
    <property type="molecule type" value="Genomic_DNA"/>
</dbReference>
<sequence>MVKDRYGKTIFPENSITVFDTSLDYDSELFEDTVGLKLRDFDRDRYSSAYEADFGSGADWPAVAYEFLNSLVPFSAVAAAFFYGDRIEKSALAWKRMAASLLSCIPRQGYTDANGAALLALNEVFELSKSSDVRLLAYTWVDEEAMFFDEPDKAKAVFETIAKLDKIESREKQFGVGLHSAPTFLFKFETDNGQVLAAVRQDKVHLIEM</sequence>
<dbReference type="AlphaFoldDB" id="A0A238JG40"/>
<proteinExistence type="predicted"/>
<organism evidence="1 2">
    <name type="scientific">Pelagimonas phthalicica</name>
    <dbReference type="NCBI Taxonomy" id="1037362"/>
    <lineage>
        <taxon>Bacteria</taxon>
        <taxon>Pseudomonadati</taxon>
        <taxon>Pseudomonadota</taxon>
        <taxon>Alphaproteobacteria</taxon>
        <taxon>Rhodobacterales</taxon>
        <taxon>Roseobacteraceae</taxon>
        <taxon>Pelagimonas</taxon>
    </lineage>
</organism>
<name>A0A238JG40_9RHOB</name>
<evidence type="ECO:0000313" key="2">
    <source>
        <dbReference type="Proteomes" id="UP000225972"/>
    </source>
</evidence>
<dbReference type="Proteomes" id="UP000225972">
    <property type="component" value="Unassembled WGS sequence"/>
</dbReference>
<protein>
    <submittedName>
        <fullName evidence="1">Uncharacterized protein</fullName>
    </submittedName>
</protein>
<evidence type="ECO:0000313" key="1">
    <source>
        <dbReference type="EMBL" id="SMX29648.1"/>
    </source>
</evidence>
<reference evidence="2" key="1">
    <citation type="submission" date="2017-05" db="EMBL/GenBank/DDBJ databases">
        <authorList>
            <person name="Rodrigo-Torres L."/>
            <person name="Arahal R. D."/>
            <person name="Lucena T."/>
        </authorList>
    </citation>
    <scope>NUCLEOTIDE SEQUENCE [LARGE SCALE GENOMIC DNA]</scope>
    <source>
        <strain evidence="2">CECT 8649</strain>
    </source>
</reference>
<accession>A0A238JG40</accession>
<keyword evidence="2" id="KW-1185">Reference proteome</keyword>